<dbReference type="HOGENOM" id="CLU_807200_0_0_1"/>
<evidence type="ECO:0000256" key="1">
    <source>
        <dbReference type="SAM" id="MobiDB-lite"/>
    </source>
</evidence>
<sequence>MLHKISNDRCCYVETPSRPQGFCCHSTIKNFKDKECFQPSCHQKVTNFNCGYCNQNSQDYDCDNSCNVDPCNDCCRICKINIPLHCNPPQREKIKVNCFNIPIEICTPRKENSCQVIQQPKSHVCPKPCTPCSPVNLWFPLCCKVADCDDDCKDCFYVCLGNPCISQLEVPCPQEAPSLNSSSIVGKPSYLTCIPNVTKCSCQPCLETSSSQSPTVTCLPSNATNCYQFCLETNLSPSQPLELGRLFPHQPENFTSGRRFRCCESLLPPTGSNNCSSRPLEFYRPWANEDPAKICRLSSRCSAESNNSRPRKEQKSRSSKSSPDKKNSKASKGSAPAKGYKGLL</sequence>
<dbReference type="GeneID" id="20204120"/>
<reference evidence="2 4" key="2">
    <citation type="journal article" date="2013" name="Nature">
        <title>Insights into bilaterian evolution from three spiralian genomes.</title>
        <authorList>
            <person name="Simakov O."/>
            <person name="Marletaz F."/>
            <person name="Cho S.J."/>
            <person name="Edsinger-Gonzales E."/>
            <person name="Havlak P."/>
            <person name="Hellsten U."/>
            <person name="Kuo D.H."/>
            <person name="Larsson T."/>
            <person name="Lv J."/>
            <person name="Arendt D."/>
            <person name="Savage R."/>
            <person name="Osoegawa K."/>
            <person name="de Jong P."/>
            <person name="Grimwood J."/>
            <person name="Chapman J.A."/>
            <person name="Shapiro H."/>
            <person name="Aerts A."/>
            <person name="Otillar R.P."/>
            <person name="Terry A.Y."/>
            <person name="Boore J.L."/>
            <person name="Grigoriev I.V."/>
            <person name="Lindberg D.R."/>
            <person name="Seaver E.C."/>
            <person name="Weisblat D.A."/>
            <person name="Putnam N.H."/>
            <person name="Rokhsar D.S."/>
        </authorList>
    </citation>
    <scope>NUCLEOTIDE SEQUENCE</scope>
</reference>
<dbReference type="AlphaFoldDB" id="T1F5M1"/>
<dbReference type="RefSeq" id="XP_009017521.1">
    <property type="nucleotide sequence ID" value="XM_009019273.1"/>
</dbReference>
<dbReference type="EMBL" id="KB096502">
    <property type="protein sequence ID" value="ESO04252.1"/>
    <property type="molecule type" value="Genomic_DNA"/>
</dbReference>
<feature type="region of interest" description="Disordered" evidence="1">
    <location>
        <begin position="300"/>
        <end position="344"/>
    </location>
</feature>
<protein>
    <submittedName>
        <fullName evidence="2 3">Uncharacterized protein</fullName>
    </submittedName>
</protein>
<dbReference type="CTD" id="20204120"/>
<evidence type="ECO:0000313" key="3">
    <source>
        <dbReference type="EnsemblMetazoa" id="HelroP172608"/>
    </source>
</evidence>
<keyword evidence="4" id="KW-1185">Reference proteome</keyword>
<dbReference type="EnsemblMetazoa" id="HelroT172608">
    <property type="protein sequence ID" value="HelroP172608"/>
    <property type="gene ID" value="HelroG172608"/>
</dbReference>
<proteinExistence type="predicted"/>
<dbReference type="EMBL" id="AMQM01004294">
    <property type="status" value="NOT_ANNOTATED_CDS"/>
    <property type="molecule type" value="Genomic_DNA"/>
</dbReference>
<evidence type="ECO:0000313" key="2">
    <source>
        <dbReference type="EMBL" id="ESO04252.1"/>
    </source>
</evidence>
<dbReference type="Proteomes" id="UP000015101">
    <property type="component" value="Unassembled WGS sequence"/>
</dbReference>
<organism evidence="3 4">
    <name type="scientific">Helobdella robusta</name>
    <name type="common">Californian leech</name>
    <dbReference type="NCBI Taxonomy" id="6412"/>
    <lineage>
        <taxon>Eukaryota</taxon>
        <taxon>Metazoa</taxon>
        <taxon>Spiralia</taxon>
        <taxon>Lophotrochozoa</taxon>
        <taxon>Annelida</taxon>
        <taxon>Clitellata</taxon>
        <taxon>Hirudinea</taxon>
        <taxon>Rhynchobdellida</taxon>
        <taxon>Glossiphoniidae</taxon>
        <taxon>Helobdella</taxon>
    </lineage>
</organism>
<dbReference type="InParanoid" id="T1F5M1"/>
<reference evidence="3" key="3">
    <citation type="submission" date="2015-06" db="UniProtKB">
        <authorList>
            <consortium name="EnsemblMetazoa"/>
        </authorList>
    </citation>
    <scope>IDENTIFICATION</scope>
</reference>
<reference evidence="4" key="1">
    <citation type="submission" date="2012-12" db="EMBL/GenBank/DDBJ databases">
        <authorList>
            <person name="Hellsten U."/>
            <person name="Grimwood J."/>
            <person name="Chapman J.A."/>
            <person name="Shapiro H."/>
            <person name="Aerts A."/>
            <person name="Otillar R.P."/>
            <person name="Terry A.Y."/>
            <person name="Boore J.L."/>
            <person name="Simakov O."/>
            <person name="Marletaz F."/>
            <person name="Cho S.-J."/>
            <person name="Edsinger-Gonzales E."/>
            <person name="Havlak P."/>
            <person name="Kuo D.-H."/>
            <person name="Larsson T."/>
            <person name="Lv J."/>
            <person name="Arendt D."/>
            <person name="Savage R."/>
            <person name="Osoegawa K."/>
            <person name="de Jong P."/>
            <person name="Lindberg D.R."/>
            <person name="Seaver E.C."/>
            <person name="Weisblat D.A."/>
            <person name="Putnam N.H."/>
            <person name="Grigoriev I.V."/>
            <person name="Rokhsar D.S."/>
        </authorList>
    </citation>
    <scope>NUCLEOTIDE SEQUENCE</scope>
</reference>
<dbReference type="KEGG" id="hro:HELRODRAFT_172608"/>
<accession>T1F5M1</accession>
<name>T1F5M1_HELRO</name>
<evidence type="ECO:0000313" key="4">
    <source>
        <dbReference type="Proteomes" id="UP000015101"/>
    </source>
</evidence>
<feature type="compositionally biased region" description="Basic and acidic residues" evidence="1">
    <location>
        <begin position="310"/>
        <end position="327"/>
    </location>
</feature>
<gene>
    <name evidence="3" type="primary">20204120</name>
    <name evidence="2" type="ORF">HELRODRAFT_172608</name>
</gene>